<dbReference type="RefSeq" id="WP_344606549.1">
    <property type="nucleotide sequence ID" value="NZ_BAAAHE010000026.1"/>
</dbReference>
<accession>A0ABN1H1R4</accession>
<keyword evidence="2" id="KW-0472">Membrane</keyword>
<proteinExistence type="predicted"/>
<keyword evidence="4" id="KW-1185">Reference proteome</keyword>
<feature type="compositionally biased region" description="Basic and acidic residues" evidence="1">
    <location>
        <begin position="304"/>
        <end position="313"/>
    </location>
</feature>
<evidence type="ECO:0000313" key="4">
    <source>
        <dbReference type="Proteomes" id="UP001500957"/>
    </source>
</evidence>
<sequence length="321" mass="32554">MAARERSPRAGSRLSLRGGPVVPLVGVCVGVAALTAVVTLGGGNSSSTTDGPDKGVVQAMSASDPISTPPVNTCFLRVDGKPLATTLADARTLTQIAAVGWQVKAPEEMVARVLDVAAGKPGKSPSVTEALDLFTREDSAAPTAASVAKLRALAEPGGLTCAFAAPVASEESRGRSGLTPRADVMRQGIVDAFGKLTMSTFGPKAKDNPAGAAGRALSVTVPDTISPVASPVSSPVTSPEANAGWVVAHWLTARGADYKLDTIAYGDLIWAPTAGWRTPDPATAASPARPGRLFVSVVAGSSAKDAKKSDSTKKSSKSKKS</sequence>
<feature type="region of interest" description="Disordered" evidence="1">
    <location>
        <begin position="301"/>
        <end position="321"/>
    </location>
</feature>
<feature type="transmembrane region" description="Helical" evidence="2">
    <location>
        <begin position="21"/>
        <end position="42"/>
    </location>
</feature>
<protein>
    <submittedName>
        <fullName evidence="3">Uncharacterized protein</fullName>
    </submittedName>
</protein>
<dbReference type="Proteomes" id="UP001500957">
    <property type="component" value="Unassembled WGS sequence"/>
</dbReference>
<evidence type="ECO:0000313" key="3">
    <source>
        <dbReference type="EMBL" id="GAA0626343.1"/>
    </source>
</evidence>
<evidence type="ECO:0000256" key="1">
    <source>
        <dbReference type="SAM" id="MobiDB-lite"/>
    </source>
</evidence>
<evidence type="ECO:0000256" key="2">
    <source>
        <dbReference type="SAM" id="Phobius"/>
    </source>
</evidence>
<reference evidence="3 4" key="1">
    <citation type="journal article" date="2019" name="Int. J. Syst. Evol. Microbiol.">
        <title>The Global Catalogue of Microorganisms (GCM) 10K type strain sequencing project: providing services to taxonomists for standard genome sequencing and annotation.</title>
        <authorList>
            <consortium name="The Broad Institute Genomics Platform"/>
            <consortium name="The Broad Institute Genome Sequencing Center for Infectious Disease"/>
            <person name="Wu L."/>
            <person name="Ma J."/>
        </authorList>
    </citation>
    <scope>NUCLEOTIDE SEQUENCE [LARGE SCALE GENOMIC DNA]</scope>
    <source>
        <strain evidence="3 4">JCM 10671</strain>
    </source>
</reference>
<feature type="region of interest" description="Disordered" evidence="1">
    <location>
        <begin position="41"/>
        <end position="64"/>
    </location>
</feature>
<name>A0ABN1H1R4_9ACTN</name>
<gene>
    <name evidence="3" type="ORF">GCM10009547_32240</name>
</gene>
<organism evidence="3 4">
    <name type="scientific">Sporichthya brevicatena</name>
    <dbReference type="NCBI Taxonomy" id="171442"/>
    <lineage>
        <taxon>Bacteria</taxon>
        <taxon>Bacillati</taxon>
        <taxon>Actinomycetota</taxon>
        <taxon>Actinomycetes</taxon>
        <taxon>Sporichthyales</taxon>
        <taxon>Sporichthyaceae</taxon>
        <taxon>Sporichthya</taxon>
    </lineage>
</organism>
<keyword evidence="2" id="KW-0812">Transmembrane</keyword>
<dbReference type="EMBL" id="BAAAHE010000026">
    <property type="protein sequence ID" value="GAA0626343.1"/>
    <property type="molecule type" value="Genomic_DNA"/>
</dbReference>
<keyword evidence="2" id="KW-1133">Transmembrane helix</keyword>
<comment type="caution">
    <text evidence="3">The sequence shown here is derived from an EMBL/GenBank/DDBJ whole genome shotgun (WGS) entry which is preliminary data.</text>
</comment>